<dbReference type="GO" id="GO:0006313">
    <property type="term" value="P:DNA transposition"/>
    <property type="evidence" value="ECO:0007669"/>
    <property type="project" value="InterPro"/>
</dbReference>
<organism evidence="2">
    <name type="scientific">marine sediment metagenome</name>
    <dbReference type="NCBI Taxonomy" id="412755"/>
    <lineage>
        <taxon>unclassified sequences</taxon>
        <taxon>metagenomes</taxon>
        <taxon>ecological metagenomes</taxon>
    </lineage>
</organism>
<name>X1EEN1_9ZZZZ</name>
<dbReference type="EMBL" id="BARU01002852">
    <property type="protein sequence ID" value="GAH18810.1"/>
    <property type="molecule type" value="Genomic_DNA"/>
</dbReference>
<comment type="caution">
    <text evidence="2">The sequence shown here is derived from an EMBL/GenBank/DDBJ whole genome shotgun (WGS) entry which is preliminary data.</text>
</comment>
<accession>X1EEN1</accession>
<dbReference type="GO" id="GO:0003677">
    <property type="term" value="F:DNA binding"/>
    <property type="evidence" value="ECO:0007669"/>
    <property type="project" value="InterPro"/>
</dbReference>
<feature type="domain" description="Transposase IS801/IS1294" evidence="1">
    <location>
        <begin position="24"/>
        <end position="186"/>
    </location>
</feature>
<feature type="non-terminal residue" evidence="2">
    <location>
        <position position="1"/>
    </location>
</feature>
<dbReference type="Pfam" id="PF04986">
    <property type="entry name" value="Y2_Tnp"/>
    <property type="match status" value="1"/>
</dbReference>
<dbReference type="InterPro" id="IPR007069">
    <property type="entry name" value="Transposase_32"/>
</dbReference>
<sequence>WEVLGLYCKNTVNKQDAAPAAGASIQTFGDLLGFNPHLCILCADGCFGKNGMFYAANIDLDAGCLEPLFRHKILSMLKKRVLITDRVIGLISSWCHTDFNIYCTDRIYPRETKFMENLARYIIRASFSQERMKYVSEASKVIYKSKNGSDTKEFDTVDFIASICSHIPNKNEQMVRYLGYYSNVCRGRRKKDSTIESDFVLYNCEHNKGLNKSWARLMRKIYEVDPLICPRCGGDMRIIAFIEDYKVVKKILDYLGIYEFGKKRSPPKINTSPDEFDDYIRDDYIDCDHVC</sequence>
<reference evidence="2" key="1">
    <citation type="journal article" date="2014" name="Front. Microbiol.">
        <title>High frequency of phylogenetically diverse reductive dehalogenase-homologous genes in deep subseafloor sedimentary metagenomes.</title>
        <authorList>
            <person name="Kawai M."/>
            <person name="Futagami T."/>
            <person name="Toyoda A."/>
            <person name="Takaki Y."/>
            <person name="Nishi S."/>
            <person name="Hori S."/>
            <person name="Arai W."/>
            <person name="Tsubouchi T."/>
            <person name="Morono Y."/>
            <person name="Uchiyama I."/>
            <person name="Ito T."/>
            <person name="Fujiyama A."/>
            <person name="Inagaki F."/>
            <person name="Takami H."/>
        </authorList>
    </citation>
    <scope>NUCLEOTIDE SEQUENCE</scope>
    <source>
        <strain evidence="2">Expedition CK06-06</strain>
    </source>
</reference>
<dbReference type="AlphaFoldDB" id="X1EEN1"/>
<protein>
    <recommendedName>
        <fullName evidence="1">Transposase IS801/IS1294 domain-containing protein</fullName>
    </recommendedName>
</protein>
<proteinExistence type="predicted"/>
<evidence type="ECO:0000259" key="1">
    <source>
        <dbReference type="Pfam" id="PF04986"/>
    </source>
</evidence>
<dbReference type="GO" id="GO:0004803">
    <property type="term" value="F:transposase activity"/>
    <property type="evidence" value="ECO:0007669"/>
    <property type="project" value="InterPro"/>
</dbReference>
<gene>
    <name evidence="2" type="ORF">S03H2_06490</name>
</gene>
<evidence type="ECO:0000313" key="2">
    <source>
        <dbReference type="EMBL" id="GAH18810.1"/>
    </source>
</evidence>